<evidence type="ECO:0000256" key="10">
    <source>
        <dbReference type="ARBA" id="ARBA00023014"/>
    </source>
</evidence>
<evidence type="ECO:0000256" key="8">
    <source>
        <dbReference type="ARBA" id="ARBA00023002"/>
    </source>
</evidence>
<feature type="binding site" evidence="14">
    <location>
        <position position="173"/>
    </location>
    <ligand>
        <name>Mo-bis(molybdopterin guanine dinucleotide)</name>
        <dbReference type="ChEBI" id="CHEBI:60539"/>
    </ligand>
</feature>
<evidence type="ECO:0000256" key="4">
    <source>
        <dbReference type="ARBA" id="ARBA00022723"/>
    </source>
</evidence>
<dbReference type="EMBL" id="CP036273">
    <property type="protein sequence ID" value="QDU24133.1"/>
    <property type="molecule type" value="Genomic_DNA"/>
</dbReference>
<dbReference type="KEGG" id="uli:ETAA1_61470"/>
<dbReference type="PANTHER" id="PTHR43105:SF11">
    <property type="entry name" value="PERIPLASMIC NITRATE REDUCTASE"/>
    <property type="match status" value="1"/>
</dbReference>
<comment type="subcellular location">
    <subcellularLocation>
        <location evidence="14">Secreted</location>
    </subcellularLocation>
    <text evidence="14">Membrane-associated.</text>
</comment>
<evidence type="ECO:0000256" key="12">
    <source>
        <dbReference type="ARBA" id="ARBA00052176"/>
    </source>
</evidence>
<dbReference type="InterPro" id="IPR006657">
    <property type="entry name" value="MoPterin_dinucl-bd_dom"/>
</dbReference>
<evidence type="ECO:0000256" key="2">
    <source>
        <dbReference type="ARBA" id="ARBA00022485"/>
    </source>
</evidence>
<feature type="domain" description="4Fe-4S Mo/W bis-MGD-type" evidence="15">
    <location>
        <begin position="49"/>
        <end position="105"/>
    </location>
</feature>
<comment type="catalytic activity">
    <reaction evidence="12 14">
        <text>2 Fe(II)-[cytochrome] + nitrate + 2 H(+) = 2 Fe(III)-[cytochrome] + nitrite + H2O</text>
        <dbReference type="Rhea" id="RHEA:12909"/>
        <dbReference type="Rhea" id="RHEA-COMP:11777"/>
        <dbReference type="Rhea" id="RHEA-COMP:11778"/>
        <dbReference type="ChEBI" id="CHEBI:15377"/>
        <dbReference type="ChEBI" id="CHEBI:15378"/>
        <dbReference type="ChEBI" id="CHEBI:16301"/>
        <dbReference type="ChEBI" id="CHEBI:17632"/>
        <dbReference type="ChEBI" id="CHEBI:29033"/>
        <dbReference type="ChEBI" id="CHEBI:29034"/>
        <dbReference type="EC" id="1.9.6.1"/>
    </reaction>
</comment>
<keyword evidence="6" id="KW-0574">Periplasm</keyword>
<dbReference type="GO" id="GO:0009325">
    <property type="term" value="C:nitrate reductase complex"/>
    <property type="evidence" value="ECO:0007669"/>
    <property type="project" value="TreeGrafter"/>
</dbReference>
<dbReference type="GO" id="GO:0006777">
    <property type="term" value="P:Mo-molybdopterin cofactor biosynthetic process"/>
    <property type="evidence" value="ECO:0007669"/>
    <property type="project" value="UniProtKB-UniRule"/>
</dbReference>
<dbReference type="Proteomes" id="UP000319576">
    <property type="component" value="Chromosome"/>
</dbReference>
<keyword evidence="1 14" id="KW-0813">Transport</keyword>
<dbReference type="GO" id="GO:0005576">
    <property type="term" value="C:extracellular region"/>
    <property type="evidence" value="ECO:0007669"/>
    <property type="project" value="UniProtKB-SubCell"/>
</dbReference>
<dbReference type="Pfam" id="PF01568">
    <property type="entry name" value="Molydop_binding"/>
    <property type="match status" value="1"/>
</dbReference>
<evidence type="ECO:0000256" key="1">
    <source>
        <dbReference type="ARBA" id="ARBA00022448"/>
    </source>
</evidence>
<feature type="binding site" evidence="14">
    <location>
        <position position="148"/>
    </location>
    <ligand>
        <name>Mo-bis(molybdopterin guanine dinucleotide)</name>
        <dbReference type="ChEBI" id="CHEBI:60539"/>
    </ligand>
</feature>
<feature type="binding site" evidence="14">
    <location>
        <position position="780"/>
    </location>
    <ligand>
        <name>Mo-bis(molybdopterin guanine dinucleotide)</name>
        <dbReference type="ChEBI" id="CHEBI:60539"/>
    </ligand>
</feature>
<feature type="binding site" evidence="14">
    <location>
        <begin position="260"/>
        <end position="262"/>
    </location>
    <ligand>
        <name>Mo-bis(molybdopterin guanine dinucleotide)</name>
        <dbReference type="ChEBI" id="CHEBI:60539"/>
    </ligand>
</feature>
<feature type="binding site" evidence="14">
    <location>
        <begin position="494"/>
        <end position="495"/>
    </location>
    <ligand>
        <name>Mo-bis(molybdopterin guanine dinucleotide)</name>
        <dbReference type="ChEBI" id="CHEBI:60539"/>
    </ligand>
</feature>
<dbReference type="GO" id="GO:0043546">
    <property type="term" value="F:molybdopterin cofactor binding"/>
    <property type="evidence" value="ECO:0007669"/>
    <property type="project" value="InterPro"/>
</dbReference>
<keyword evidence="5 14" id="KW-0732">Signal</keyword>
<evidence type="ECO:0000256" key="9">
    <source>
        <dbReference type="ARBA" id="ARBA00023004"/>
    </source>
</evidence>
<evidence type="ECO:0000256" key="7">
    <source>
        <dbReference type="ARBA" id="ARBA00022982"/>
    </source>
</evidence>
<comment type="cofactor">
    <cofactor evidence="14">
        <name>Mo-bis(molybdopterin guanine dinucleotide)</name>
        <dbReference type="ChEBI" id="CHEBI:60539"/>
    </cofactor>
    <text evidence="14">Binds 1 molybdenum-bis(molybdopterin guanine dinucleotide) (Mo-bis-MGD) cofactor per subunit.</text>
</comment>
<comment type="function">
    <text evidence="13">Catalytic subunit of the periplasmic nitrate reductase complex NapAB. Receives electrons from NapB and catalyzes the reduction of nitrate to nitrite.</text>
</comment>
<comment type="cofactor">
    <cofactor evidence="14">
        <name>[4Fe-4S] cluster</name>
        <dbReference type="ChEBI" id="CHEBI:49883"/>
    </cofactor>
    <text evidence="14">Binds 1 [4Fe-4S] cluster.</text>
</comment>
<dbReference type="FunFam" id="2.40.40.20:FF:000005">
    <property type="entry name" value="Periplasmic nitrate reductase"/>
    <property type="match status" value="1"/>
</dbReference>
<feature type="binding site" evidence="14">
    <location>
        <position position="360"/>
    </location>
    <ligand>
        <name>Mo-bis(molybdopterin guanine dinucleotide)</name>
        <dbReference type="ChEBI" id="CHEBI:60539"/>
    </ligand>
</feature>
<feature type="binding site" evidence="14">
    <location>
        <begin position="696"/>
        <end position="705"/>
    </location>
    <ligand>
        <name>Mo-bis(molybdopterin guanine dinucleotide)</name>
        <dbReference type="ChEBI" id="CHEBI:60539"/>
    </ligand>
</feature>
<keyword evidence="2 14" id="KW-0004">4Fe-4S</keyword>
<dbReference type="GO" id="GO:0042128">
    <property type="term" value="P:nitrate assimilation"/>
    <property type="evidence" value="ECO:0007669"/>
    <property type="project" value="UniProtKB-UniRule"/>
</dbReference>
<dbReference type="Pfam" id="PF00384">
    <property type="entry name" value="Molybdopterin"/>
    <property type="match status" value="1"/>
</dbReference>
<evidence type="ECO:0000313" key="16">
    <source>
        <dbReference type="EMBL" id="QDU24133.1"/>
    </source>
</evidence>
<dbReference type="PROSITE" id="PS00551">
    <property type="entry name" value="MOLYBDOPTERIN_PROK_1"/>
    <property type="match status" value="1"/>
</dbReference>
<feature type="binding site" evidence="14">
    <location>
        <position position="797"/>
    </location>
    <ligand>
        <name>Mo-bis(molybdopterin guanine dinucleotide)</name>
        <dbReference type="ChEBI" id="CHEBI:60539"/>
    </ligand>
</feature>
<keyword evidence="3 14" id="KW-0500">Molybdenum</keyword>
<feature type="binding site" evidence="14">
    <location>
        <position position="544"/>
    </location>
    <ligand>
        <name>Mo-bis(molybdopterin guanine dinucleotide)</name>
        <dbReference type="ChEBI" id="CHEBI:60539"/>
    </ligand>
</feature>
<dbReference type="GO" id="GO:0016020">
    <property type="term" value="C:membrane"/>
    <property type="evidence" value="ECO:0007669"/>
    <property type="project" value="TreeGrafter"/>
</dbReference>
<evidence type="ECO:0000259" key="15">
    <source>
        <dbReference type="PROSITE" id="PS51669"/>
    </source>
</evidence>
<feature type="binding site" evidence="14">
    <location>
        <position position="93"/>
    </location>
    <ligand>
        <name>Mo-bis(molybdopterin guanine dinucleotide)</name>
        <dbReference type="ChEBI" id="CHEBI:60539"/>
    </ligand>
</feature>
<keyword evidence="9 14" id="KW-0408">Iron</keyword>
<proteinExistence type="inferred from homology"/>
<dbReference type="GO" id="GO:0045333">
    <property type="term" value="P:cellular respiration"/>
    <property type="evidence" value="ECO:0007669"/>
    <property type="project" value="UniProtKB-ARBA"/>
</dbReference>
<feature type="binding site" evidence="14">
    <location>
        <position position="59"/>
    </location>
    <ligand>
        <name>[4Fe-4S] cluster</name>
        <dbReference type="ChEBI" id="CHEBI:49883"/>
    </ligand>
</feature>
<dbReference type="GO" id="GO:0050140">
    <property type="term" value="F:nitrate reductase (cytochrome) activity"/>
    <property type="evidence" value="ECO:0007669"/>
    <property type="project" value="UniProtKB-EC"/>
</dbReference>
<dbReference type="CDD" id="cd00508">
    <property type="entry name" value="MopB_CT_Fdh-Nap-like"/>
    <property type="match status" value="1"/>
</dbReference>
<dbReference type="InterPro" id="IPR009010">
    <property type="entry name" value="Asp_de-COase-like_dom_sf"/>
</dbReference>
<dbReference type="InterPro" id="IPR027467">
    <property type="entry name" value="MopterinOxRdtase_cofactor_BS"/>
</dbReference>
<evidence type="ECO:0000256" key="13">
    <source>
        <dbReference type="ARBA" id="ARBA00055000"/>
    </source>
</evidence>
<dbReference type="AlphaFoldDB" id="A0A517Y2V4"/>
<evidence type="ECO:0000256" key="3">
    <source>
        <dbReference type="ARBA" id="ARBA00022505"/>
    </source>
</evidence>
<feature type="binding site" evidence="14">
    <location>
        <position position="56"/>
    </location>
    <ligand>
        <name>[4Fe-4S] cluster</name>
        <dbReference type="ChEBI" id="CHEBI:49883"/>
    </ligand>
</feature>
<keyword evidence="8 14" id="KW-0560">Oxidoreductase</keyword>
<dbReference type="InterPro" id="IPR050123">
    <property type="entry name" value="Prok_molybdopt-oxidoreductase"/>
</dbReference>
<dbReference type="GO" id="GO:0005506">
    <property type="term" value="F:iron ion binding"/>
    <property type="evidence" value="ECO:0007669"/>
    <property type="project" value="UniProtKB-UniRule"/>
</dbReference>
<dbReference type="GO" id="GO:0051539">
    <property type="term" value="F:4 iron, 4 sulfur cluster binding"/>
    <property type="evidence" value="ECO:0007669"/>
    <property type="project" value="UniProtKB-KW"/>
</dbReference>
<keyword evidence="10 14" id="KW-0411">Iron-sulfur</keyword>
<organism evidence="16 17">
    <name type="scientific">Urbifossiella limnaea</name>
    <dbReference type="NCBI Taxonomy" id="2528023"/>
    <lineage>
        <taxon>Bacteria</taxon>
        <taxon>Pseudomonadati</taxon>
        <taxon>Planctomycetota</taxon>
        <taxon>Planctomycetia</taxon>
        <taxon>Gemmatales</taxon>
        <taxon>Gemmataceae</taxon>
        <taxon>Urbifossiella</taxon>
    </lineage>
</organism>
<dbReference type="EC" id="1.9.6.1" evidence="14"/>
<gene>
    <name evidence="14 16" type="primary">napA</name>
    <name evidence="16" type="ORF">ETAA1_61470</name>
</gene>
<feature type="binding site" evidence="14">
    <location>
        <position position="91"/>
    </location>
    <ligand>
        <name>[4Fe-4S] cluster</name>
        <dbReference type="ChEBI" id="CHEBI:49883"/>
    </ligand>
</feature>
<feature type="binding site" evidence="14">
    <location>
        <position position="517"/>
    </location>
    <ligand>
        <name>Mo-bis(molybdopterin guanine dinucleotide)</name>
        <dbReference type="ChEBI" id="CHEBI:60539"/>
    </ligand>
</feature>
<evidence type="ECO:0000256" key="14">
    <source>
        <dbReference type="HAMAP-Rule" id="MF_01630"/>
    </source>
</evidence>
<feature type="binding site" evidence="14">
    <location>
        <position position="356"/>
    </location>
    <ligand>
        <name>Mo-bis(molybdopterin guanine dinucleotide)</name>
        <dbReference type="ChEBI" id="CHEBI:60539"/>
    </ligand>
</feature>
<comment type="similarity">
    <text evidence="14">Belongs to the prokaryotic molybdopterin-containing oxidoreductase family. NasA/NapA/NarB subfamily.</text>
</comment>
<comment type="subunit">
    <text evidence="14">Component of the nitrate reductase NapAB complex composed of NapA and NapB.</text>
</comment>
<comment type="PTM">
    <text evidence="14">Predicted to be exported by the Tat system. The position of the signal peptide cleavage has not been experimentally proven.</text>
</comment>
<keyword evidence="4 14" id="KW-0479">Metal-binding</keyword>
<dbReference type="InterPro" id="IPR010051">
    <property type="entry name" value="Periplasm_NO3_reductase_lsu"/>
</dbReference>
<comment type="function">
    <text evidence="14">Catalytic subunit of the nitrate reductase complex NapAB. Receives electrons from NapB and catalyzes the reduction of nitrate to nitrite.</text>
</comment>
<reference evidence="16 17" key="1">
    <citation type="submission" date="2019-02" db="EMBL/GenBank/DDBJ databases">
        <title>Deep-cultivation of Planctomycetes and their phenomic and genomic characterization uncovers novel biology.</title>
        <authorList>
            <person name="Wiegand S."/>
            <person name="Jogler M."/>
            <person name="Boedeker C."/>
            <person name="Pinto D."/>
            <person name="Vollmers J."/>
            <person name="Rivas-Marin E."/>
            <person name="Kohn T."/>
            <person name="Peeters S.H."/>
            <person name="Heuer A."/>
            <person name="Rast P."/>
            <person name="Oberbeckmann S."/>
            <person name="Bunk B."/>
            <person name="Jeske O."/>
            <person name="Meyerdierks A."/>
            <person name="Storesund J.E."/>
            <person name="Kallscheuer N."/>
            <person name="Luecker S."/>
            <person name="Lage O.M."/>
            <person name="Pohl T."/>
            <person name="Merkel B.J."/>
            <person name="Hornburger P."/>
            <person name="Mueller R.-W."/>
            <person name="Bruemmer F."/>
            <person name="Labrenz M."/>
            <person name="Spormann A.M."/>
            <person name="Op den Camp H."/>
            <person name="Overmann J."/>
            <person name="Amann R."/>
            <person name="Jetten M.S.M."/>
            <person name="Mascher T."/>
            <person name="Medema M.H."/>
            <person name="Devos D.P."/>
            <person name="Kaster A.-K."/>
            <person name="Ovreas L."/>
            <person name="Rohde M."/>
            <person name="Galperin M.Y."/>
            <person name="Jogler C."/>
        </authorList>
    </citation>
    <scope>NUCLEOTIDE SEQUENCE [LARGE SCALE GENOMIC DNA]</scope>
    <source>
        <strain evidence="16 17">ETA_A1</strain>
    </source>
</reference>
<dbReference type="GO" id="GO:0030151">
    <property type="term" value="F:molybdenum ion binding"/>
    <property type="evidence" value="ECO:0007669"/>
    <property type="project" value="InterPro"/>
</dbReference>
<dbReference type="Gene3D" id="3.40.228.10">
    <property type="entry name" value="Dimethylsulfoxide Reductase, domain 2"/>
    <property type="match status" value="1"/>
</dbReference>
<dbReference type="SUPFAM" id="SSF53706">
    <property type="entry name" value="Formate dehydrogenase/DMSO reductase, domains 1-3"/>
    <property type="match status" value="1"/>
</dbReference>
<feature type="binding site" evidence="14">
    <location>
        <position position="468"/>
    </location>
    <ligand>
        <name>Mo-bis(molybdopterin guanine dinucleotide)</name>
        <dbReference type="ChEBI" id="CHEBI:60539"/>
    </ligand>
</feature>
<evidence type="ECO:0000256" key="6">
    <source>
        <dbReference type="ARBA" id="ARBA00022764"/>
    </source>
</evidence>
<dbReference type="GO" id="GO:0009055">
    <property type="term" value="F:electron transfer activity"/>
    <property type="evidence" value="ECO:0007669"/>
    <property type="project" value="UniProtKB-UniRule"/>
</dbReference>
<dbReference type="Pfam" id="PF04879">
    <property type="entry name" value="Molybdop_Fe4S4"/>
    <property type="match status" value="1"/>
</dbReference>
<dbReference type="Gene3D" id="3.30.200.210">
    <property type="match status" value="1"/>
</dbReference>
<dbReference type="SMART" id="SM00926">
    <property type="entry name" value="Molybdop_Fe4S4"/>
    <property type="match status" value="1"/>
</dbReference>
<evidence type="ECO:0000313" key="17">
    <source>
        <dbReference type="Proteomes" id="UP000319576"/>
    </source>
</evidence>
<accession>A0A517Y2V4</accession>
<dbReference type="InterPro" id="IPR006656">
    <property type="entry name" value="Mopterin_OxRdtase"/>
</dbReference>
<dbReference type="Gene3D" id="2.40.40.20">
    <property type="match status" value="1"/>
</dbReference>
<keyword evidence="7 14" id="KW-0249">Electron transport</keyword>
<dbReference type="PANTHER" id="PTHR43105">
    <property type="entry name" value="RESPIRATORY NITRATE REDUCTASE"/>
    <property type="match status" value="1"/>
</dbReference>
<feature type="binding site" evidence="14">
    <location>
        <position position="63"/>
    </location>
    <ligand>
        <name>[4Fe-4S] cluster</name>
        <dbReference type="ChEBI" id="CHEBI:49883"/>
    </ligand>
</feature>
<sequence length="808" mass="90378">MPVLEASRRRFIQSAAMAAATAVVRGRPAAAADPPTPPGGLALPVLPGVTWDKAPCRFCGVGCHVQVGVRDGKVVAVSGDRQAEVNKGLLCVKGYHVGHILYGPDRLTRPMLRKNGKLEPITWDEAIDTIARRIHAAPQKFAFYGSGQWTVPEGYAANKFIKGGLSNNHIDPNARLCMASAVTGYISTYGVDEPYNCYDDLDHCDVLVLWGNNFAEMHPVLFSRFIDRKLKGDRITLVDLTTRHTRTSERADHVLVFQPQSDLSIANCIAHQLIAANAVATDFVEKHCTFRKPWKKPGDPQTLMGEPCSFDEYKQLVAEYTPEAVAKTSGLSAEQLRLLGRLFADRSKKILSLWCMGPNQHTQGTAMNNLIHAVHLLSGHWGRPGDGPQSLTGQPSACGTVREVGTLSHALPGDLRVDKPDQAARAEQLWNLPPGRINPKVGYHAVEMWEKFCTAGGDIDTLWVQVTNPGQTLPNVHKLFDAKAKLPNKFLIVSDVYPTATTELADLVLPSAMWVEKNGVFGNSERRTQQWFKMVNPPGDARDDCWQTIAVARKLFDLGHSGMRDKDGKFLFHMTDAKGQEVPVWKWESYYGTVNVDEKLFEEYRPFTQIKHKDVAPYPELVKARGLRWPVVKQPDGTWKETRYRFLEEYDPYVAKGKGVQFYHSVAGDDKAFIWFRPYVPPPEVPDKDYPLWLDTGRVLEHWHTGTMTRRVPQLKRAMPSAYVEVSRDDATALGVKTGDKVRLETRRGSLELTAWIDGRGKCPKGHVFVPFFDETKLINRLTLEAHCPFSKQPDYKKCAVRLVKVSA</sequence>
<feature type="binding site" evidence="14">
    <location>
        <position position="177"/>
    </location>
    <ligand>
        <name>Mo-bis(molybdopterin guanine dinucleotide)</name>
        <dbReference type="ChEBI" id="CHEBI:60539"/>
    </ligand>
</feature>
<dbReference type="OrthoDB" id="9805142at2"/>
<keyword evidence="11 14" id="KW-0534">Nitrate assimilation</keyword>
<dbReference type="PROSITE" id="PS51669">
    <property type="entry name" value="4FE4S_MOW_BIS_MGD"/>
    <property type="match status" value="1"/>
</dbReference>
<keyword evidence="17" id="KW-1185">Reference proteome</keyword>
<dbReference type="RefSeq" id="WP_145244321.1">
    <property type="nucleotide sequence ID" value="NZ_CP036273.1"/>
</dbReference>
<feature type="binding site" evidence="14">
    <location>
        <position position="772"/>
    </location>
    <ligand>
        <name>substrate</name>
    </ligand>
</feature>
<name>A0A517Y2V4_9BACT</name>
<protein>
    <recommendedName>
        <fullName evidence="14">Nitrate reductase</fullName>
        <ecNumber evidence="14">1.9.6.1</ecNumber>
    </recommendedName>
</protein>
<comment type="caution">
    <text evidence="14">Lacks conserved residue(s) required for the propagation of feature annotation.</text>
</comment>
<dbReference type="HAMAP" id="MF_01630">
    <property type="entry name" value="Nitrate_reduct_NapA"/>
    <property type="match status" value="1"/>
</dbReference>
<evidence type="ECO:0000256" key="11">
    <source>
        <dbReference type="ARBA" id="ARBA00023063"/>
    </source>
</evidence>
<evidence type="ECO:0000256" key="5">
    <source>
        <dbReference type="ARBA" id="ARBA00022729"/>
    </source>
</evidence>
<dbReference type="Gene3D" id="3.40.50.740">
    <property type="match status" value="1"/>
</dbReference>
<dbReference type="SUPFAM" id="SSF50692">
    <property type="entry name" value="ADC-like"/>
    <property type="match status" value="1"/>
</dbReference>
<dbReference type="PROSITE" id="PS51318">
    <property type="entry name" value="TAT"/>
    <property type="match status" value="1"/>
</dbReference>
<dbReference type="InterPro" id="IPR006311">
    <property type="entry name" value="TAT_signal"/>
</dbReference>
<dbReference type="InterPro" id="IPR006963">
    <property type="entry name" value="Mopterin_OxRdtase_4Fe-4S_dom"/>
</dbReference>